<comment type="cofactor">
    <cofactor evidence="1">
        <name>Mg(2+)</name>
        <dbReference type="ChEBI" id="CHEBI:18420"/>
    </cofactor>
</comment>
<gene>
    <name evidence="4" type="ORF">PYH69_12090</name>
</gene>
<evidence type="ECO:0000313" key="5">
    <source>
        <dbReference type="Proteomes" id="UP001223261"/>
    </source>
</evidence>
<protein>
    <submittedName>
        <fullName evidence="4">NUDIX domain-containing protein</fullName>
    </submittedName>
</protein>
<organism evidence="4 5">
    <name type="scientific">Mammaliicoccus lentus</name>
    <name type="common">Staphylococcus lentus</name>
    <dbReference type="NCBI Taxonomy" id="42858"/>
    <lineage>
        <taxon>Bacteria</taxon>
        <taxon>Bacillati</taxon>
        <taxon>Bacillota</taxon>
        <taxon>Bacilli</taxon>
        <taxon>Bacillales</taxon>
        <taxon>Staphylococcaceae</taxon>
        <taxon>Mammaliicoccus</taxon>
    </lineage>
</organism>
<dbReference type="PROSITE" id="PS51462">
    <property type="entry name" value="NUDIX"/>
    <property type="match status" value="1"/>
</dbReference>
<dbReference type="InterPro" id="IPR020084">
    <property type="entry name" value="NUDIX_hydrolase_CS"/>
</dbReference>
<dbReference type="Gene3D" id="3.90.79.10">
    <property type="entry name" value="Nucleoside Triphosphate Pyrophosphohydrolase"/>
    <property type="match status" value="1"/>
</dbReference>
<reference evidence="4" key="1">
    <citation type="journal article" date="2023" name="Antibiotics">
        <title>Prevalence and Molecular Characterization of Methicillin-Resistant Staphylococci (MRS) and Mammaliicocci (MRM) in Dromedary Camels from Algeria: First Detection of SCCmec-mecC Hybrid in Methicillin-Resistant Mammaliicoccus lentus.</title>
        <authorList>
            <person name="Belhout C."/>
            <person name="Boyen F."/>
            <person name="Vereecke N."/>
            <person name="Theuns S."/>
            <person name="Taibi N."/>
            <person name="Stegger M."/>
            <person name="de la Fe-Rodriguez P.Y."/>
            <person name="Bouayad L."/>
            <person name="Elgroud R."/>
            <person name="Butaye P."/>
        </authorList>
    </citation>
    <scope>NUCLEOTIDE SEQUENCE</scope>
    <source>
        <strain evidence="4">7048</strain>
    </source>
</reference>
<dbReference type="PANTHER" id="PTHR43046:SF14">
    <property type="entry name" value="MUTT_NUDIX FAMILY PROTEIN"/>
    <property type="match status" value="1"/>
</dbReference>
<evidence type="ECO:0000313" key="4">
    <source>
        <dbReference type="EMBL" id="WHI59450.1"/>
    </source>
</evidence>
<dbReference type="AlphaFoldDB" id="A0AAX3W256"/>
<dbReference type="PANTHER" id="PTHR43046">
    <property type="entry name" value="GDP-MANNOSE MANNOSYL HYDROLASE"/>
    <property type="match status" value="1"/>
</dbReference>
<feature type="domain" description="Nudix hydrolase" evidence="3">
    <location>
        <begin position="11"/>
        <end position="140"/>
    </location>
</feature>
<proteinExistence type="predicted"/>
<sequence length="154" mass="18195">MDLTLQSGDGMLNIRVGAIIKSNNHYYFHYDKKRNYYALIGGRVKYFESSDSAIKREINEELGIECNEVQFVTTIQNFFEYQNTSIHEILFMYKLDLDEHIKNIPNNHNQNNIDYVYVNLTDIPELDIRPEKAKEIILKQIDIQPLFIDRNSTK</sequence>
<dbReference type="GeneID" id="99675818"/>
<accession>A0AAX3W256</accession>
<dbReference type="SUPFAM" id="SSF55811">
    <property type="entry name" value="Nudix"/>
    <property type="match status" value="1"/>
</dbReference>
<dbReference type="InterPro" id="IPR000086">
    <property type="entry name" value="NUDIX_hydrolase_dom"/>
</dbReference>
<dbReference type="GO" id="GO:0016787">
    <property type="term" value="F:hydrolase activity"/>
    <property type="evidence" value="ECO:0007669"/>
    <property type="project" value="UniProtKB-KW"/>
</dbReference>
<dbReference type="CDD" id="cd04688">
    <property type="entry name" value="NUDIX_Hydrolase"/>
    <property type="match status" value="1"/>
</dbReference>
<dbReference type="Pfam" id="PF00293">
    <property type="entry name" value="NUDIX"/>
    <property type="match status" value="1"/>
</dbReference>
<evidence type="ECO:0000256" key="2">
    <source>
        <dbReference type="ARBA" id="ARBA00022801"/>
    </source>
</evidence>
<evidence type="ECO:0000256" key="1">
    <source>
        <dbReference type="ARBA" id="ARBA00001946"/>
    </source>
</evidence>
<dbReference type="Proteomes" id="UP001223261">
    <property type="component" value="Chromosome"/>
</dbReference>
<name>A0AAX3W256_MAMLE</name>
<dbReference type="InterPro" id="IPR015797">
    <property type="entry name" value="NUDIX_hydrolase-like_dom_sf"/>
</dbReference>
<evidence type="ECO:0000259" key="3">
    <source>
        <dbReference type="PROSITE" id="PS51462"/>
    </source>
</evidence>
<dbReference type="PROSITE" id="PS00893">
    <property type="entry name" value="NUDIX_BOX"/>
    <property type="match status" value="1"/>
</dbReference>
<keyword evidence="2" id="KW-0378">Hydrolase</keyword>
<dbReference type="RefSeq" id="WP_017000943.1">
    <property type="nucleotide sequence ID" value="NZ_CP059679.1"/>
</dbReference>
<dbReference type="EMBL" id="CP118848">
    <property type="protein sequence ID" value="WHI59450.1"/>
    <property type="molecule type" value="Genomic_DNA"/>
</dbReference>